<name>A0A3D8IF21_9HELI</name>
<evidence type="ECO:0000259" key="7">
    <source>
        <dbReference type="Pfam" id="PF04055"/>
    </source>
</evidence>
<dbReference type="GO" id="GO:0003824">
    <property type="term" value="F:catalytic activity"/>
    <property type="evidence" value="ECO:0007669"/>
    <property type="project" value="InterPro"/>
</dbReference>
<evidence type="ECO:0000256" key="3">
    <source>
        <dbReference type="ARBA" id="ARBA00022723"/>
    </source>
</evidence>
<dbReference type="SUPFAM" id="SSF102114">
    <property type="entry name" value="Radical SAM enzymes"/>
    <property type="match status" value="1"/>
</dbReference>
<evidence type="ECO:0000256" key="6">
    <source>
        <dbReference type="SAM" id="Coils"/>
    </source>
</evidence>
<dbReference type="PANTHER" id="PTHR11228:SF7">
    <property type="entry name" value="PQQA PEPTIDE CYCLASE"/>
    <property type="match status" value="1"/>
</dbReference>
<dbReference type="OrthoDB" id="9782387at2"/>
<dbReference type="Pfam" id="PF04055">
    <property type="entry name" value="Radical_SAM"/>
    <property type="match status" value="1"/>
</dbReference>
<comment type="caution">
    <text evidence="8">The sequence shown here is derived from an EMBL/GenBank/DDBJ whole genome shotgun (WGS) entry which is preliminary data.</text>
</comment>
<dbReference type="AlphaFoldDB" id="A0A3D8IF21"/>
<dbReference type="InterPro" id="IPR050377">
    <property type="entry name" value="Radical_SAM_PqqE_MftC-like"/>
</dbReference>
<organism evidence="8 9">
    <name type="scientific">Helicobacter ganmani</name>
    <dbReference type="NCBI Taxonomy" id="60246"/>
    <lineage>
        <taxon>Bacteria</taxon>
        <taxon>Pseudomonadati</taxon>
        <taxon>Campylobacterota</taxon>
        <taxon>Epsilonproteobacteria</taxon>
        <taxon>Campylobacterales</taxon>
        <taxon>Helicobacteraceae</taxon>
        <taxon>Helicobacter</taxon>
    </lineage>
</organism>
<evidence type="ECO:0000313" key="9">
    <source>
        <dbReference type="Proteomes" id="UP000256650"/>
    </source>
</evidence>
<sequence length="312" mass="36572">MHDKRLWILSLFKNAKQHQKIKARLQQLEQQNKDLIFQNNTQKNALKKLTPQAYLRKIEIHLAEHCNLNCFSCNHFSQLAPQGFPDLEKFEKDIEKLAQITHKLISLIVFTGGEPLLNPNCKNFFAITRKHFPDSKIWLITNGILLEKQSKDFWESCKENKIELHPTKYPIKVNWEFVESQCKEYGIPLIFYDNSQIQKTSYKTILEPQGNLDCFHSFIGCHQANNCTHFKNGKIYPCSVAPNIHYFNSAFNQNLPITPLDSIDIYKAKDYNEILQFLAKPIPFCRFCNLAKWKSIGEWKTSKKDISEYLEL</sequence>
<keyword evidence="6" id="KW-0175">Coiled coil</keyword>
<proteinExistence type="predicted"/>
<keyword evidence="4" id="KW-0408">Iron</keyword>
<feature type="coiled-coil region" evidence="6">
    <location>
        <begin position="11"/>
        <end position="45"/>
    </location>
</feature>
<keyword evidence="9" id="KW-1185">Reference proteome</keyword>
<evidence type="ECO:0000256" key="5">
    <source>
        <dbReference type="ARBA" id="ARBA00023014"/>
    </source>
</evidence>
<dbReference type="GO" id="GO:0051536">
    <property type="term" value="F:iron-sulfur cluster binding"/>
    <property type="evidence" value="ECO:0007669"/>
    <property type="project" value="UniProtKB-KW"/>
</dbReference>
<dbReference type="InterPro" id="IPR013785">
    <property type="entry name" value="Aldolase_TIM"/>
</dbReference>
<dbReference type="GO" id="GO:0046872">
    <property type="term" value="F:metal ion binding"/>
    <property type="evidence" value="ECO:0007669"/>
    <property type="project" value="UniProtKB-KW"/>
</dbReference>
<reference evidence="8 9" key="1">
    <citation type="submission" date="2018-04" db="EMBL/GenBank/DDBJ databases">
        <title>Novel Campyloabacter and Helicobacter Species and Strains.</title>
        <authorList>
            <person name="Mannion A.J."/>
            <person name="Shen Z."/>
            <person name="Fox J.G."/>
        </authorList>
    </citation>
    <scope>NUCLEOTIDE SEQUENCE [LARGE SCALE GENOMIC DNA]</scope>
    <source>
        <strain evidence="8 9">MIT 99-5101</strain>
    </source>
</reference>
<dbReference type="InterPro" id="IPR007197">
    <property type="entry name" value="rSAM"/>
</dbReference>
<protein>
    <submittedName>
        <fullName evidence="8">Radical SAM protein</fullName>
    </submittedName>
</protein>
<feature type="domain" description="Radical SAM core" evidence="7">
    <location>
        <begin position="64"/>
        <end position="156"/>
    </location>
</feature>
<dbReference type="PANTHER" id="PTHR11228">
    <property type="entry name" value="RADICAL SAM DOMAIN PROTEIN"/>
    <property type="match status" value="1"/>
</dbReference>
<dbReference type="CDD" id="cd01335">
    <property type="entry name" value="Radical_SAM"/>
    <property type="match status" value="1"/>
</dbReference>
<comment type="cofactor">
    <cofactor evidence="1">
        <name>[4Fe-4S] cluster</name>
        <dbReference type="ChEBI" id="CHEBI:49883"/>
    </cofactor>
</comment>
<evidence type="ECO:0000256" key="4">
    <source>
        <dbReference type="ARBA" id="ARBA00023004"/>
    </source>
</evidence>
<accession>A0A3D8IF21</accession>
<keyword evidence="2" id="KW-0949">S-adenosyl-L-methionine</keyword>
<dbReference type="Gene3D" id="3.20.20.70">
    <property type="entry name" value="Aldolase class I"/>
    <property type="match status" value="1"/>
</dbReference>
<evidence type="ECO:0000313" key="8">
    <source>
        <dbReference type="EMBL" id="RDU63708.1"/>
    </source>
</evidence>
<dbReference type="EMBL" id="NXLS01000002">
    <property type="protein sequence ID" value="RDU63708.1"/>
    <property type="molecule type" value="Genomic_DNA"/>
</dbReference>
<keyword evidence="3" id="KW-0479">Metal-binding</keyword>
<gene>
    <name evidence="8" type="ORF">CQA43_02480</name>
</gene>
<evidence type="ECO:0000256" key="2">
    <source>
        <dbReference type="ARBA" id="ARBA00022691"/>
    </source>
</evidence>
<dbReference type="SFLD" id="SFLDS00029">
    <property type="entry name" value="Radical_SAM"/>
    <property type="match status" value="1"/>
</dbReference>
<dbReference type="InterPro" id="IPR058240">
    <property type="entry name" value="rSAM_sf"/>
</dbReference>
<keyword evidence="5" id="KW-0411">Iron-sulfur</keyword>
<dbReference type="Proteomes" id="UP000256650">
    <property type="component" value="Unassembled WGS sequence"/>
</dbReference>
<evidence type="ECO:0000256" key="1">
    <source>
        <dbReference type="ARBA" id="ARBA00001966"/>
    </source>
</evidence>